<reference evidence="11" key="2">
    <citation type="submission" date="2015-06" db="UniProtKB">
        <authorList>
            <consortium name="EnsemblMetazoa"/>
        </authorList>
    </citation>
    <scope>IDENTIFICATION</scope>
</reference>
<evidence type="ECO:0000313" key="12">
    <source>
        <dbReference type="Proteomes" id="UP000015104"/>
    </source>
</evidence>
<keyword evidence="5" id="KW-0539">Nucleus</keyword>
<feature type="region of interest" description="Disordered" evidence="8">
    <location>
        <begin position="216"/>
        <end position="288"/>
    </location>
</feature>
<evidence type="ECO:0000256" key="1">
    <source>
        <dbReference type="ARBA" id="ARBA00004123"/>
    </source>
</evidence>
<dbReference type="Pfam" id="PF17745">
    <property type="entry name" value="Ydr279_N"/>
    <property type="match status" value="1"/>
</dbReference>
<protein>
    <recommendedName>
        <fullName evidence="4">Ribonuclease H2 subunit B</fullName>
    </recommendedName>
    <alternativeName>
        <fullName evidence="7">Ribonuclease HI subunit B</fullName>
    </alternativeName>
</protein>
<dbReference type="GO" id="GO:0005654">
    <property type="term" value="C:nucleoplasm"/>
    <property type="evidence" value="ECO:0007669"/>
    <property type="project" value="TreeGrafter"/>
</dbReference>
<evidence type="ECO:0000259" key="9">
    <source>
        <dbReference type="Pfam" id="PF09468"/>
    </source>
</evidence>
<dbReference type="GO" id="GO:0006401">
    <property type="term" value="P:RNA catabolic process"/>
    <property type="evidence" value="ECO:0007669"/>
    <property type="project" value="TreeGrafter"/>
</dbReference>
<dbReference type="Proteomes" id="UP000015104">
    <property type="component" value="Unassembled WGS sequence"/>
</dbReference>
<dbReference type="EMBL" id="CAEY01000034">
    <property type="status" value="NOT_ANNOTATED_CDS"/>
    <property type="molecule type" value="Genomic_DNA"/>
</dbReference>
<evidence type="ECO:0000313" key="11">
    <source>
        <dbReference type="EnsemblMetazoa" id="tetur10g02070.1"/>
    </source>
</evidence>
<comment type="subcellular location">
    <subcellularLocation>
        <location evidence="1">Nucleus</location>
    </subcellularLocation>
</comment>
<comment type="subunit">
    <text evidence="3">The RNase H2 complex is a heterotrimer composed of the catalytic subunit RNASEH2A and the non-catalytic subunits RNASEH2B and RNASEH2C.</text>
</comment>
<dbReference type="Gene3D" id="1.10.20.120">
    <property type="match status" value="1"/>
</dbReference>
<evidence type="ECO:0000256" key="8">
    <source>
        <dbReference type="SAM" id="MobiDB-lite"/>
    </source>
</evidence>
<feature type="domain" description="Ribonuclease H2 subunit B wHTH" evidence="9">
    <location>
        <begin position="77"/>
        <end position="199"/>
    </location>
</feature>
<dbReference type="KEGG" id="tut:107363582"/>
<gene>
    <name evidence="11" type="primary">107363582</name>
</gene>
<dbReference type="GO" id="GO:0032299">
    <property type="term" value="C:ribonuclease H2 complex"/>
    <property type="evidence" value="ECO:0007669"/>
    <property type="project" value="InterPro"/>
</dbReference>
<dbReference type="HOGENOM" id="CLU_059802_0_0_1"/>
<dbReference type="PANTHER" id="PTHR13383">
    <property type="entry name" value="RIBONUCLEASE H2 SUBUNIT B"/>
    <property type="match status" value="1"/>
</dbReference>
<dbReference type="STRING" id="32264.T1KF69"/>
<dbReference type="AlphaFoldDB" id="T1KF69"/>
<dbReference type="Gene3D" id="2.20.25.530">
    <property type="match status" value="1"/>
</dbReference>
<name>T1KF69_TETUR</name>
<keyword evidence="12" id="KW-1185">Reference proteome</keyword>
<evidence type="ECO:0000259" key="10">
    <source>
        <dbReference type="Pfam" id="PF17745"/>
    </source>
</evidence>
<accession>T1KF69</accession>
<evidence type="ECO:0000256" key="2">
    <source>
        <dbReference type="ARBA" id="ARBA00009823"/>
    </source>
</evidence>
<comment type="function">
    <text evidence="6">Non catalytic subunit of RNase H2, an endonuclease that specifically degrades the RNA of RNA:DNA hybrids. Participates in DNA replication, possibly by mediating the removal of lagging-strand Okazaki fragment RNA primers during DNA replication. Mediates the excision of single ribonucleotides from DNA:RNA duplexes.</text>
</comment>
<feature type="compositionally biased region" description="Basic and acidic residues" evidence="8">
    <location>
        <begin position="231"/>
        <end position="242"/>
    </location>
</feature>
<dbReference type="OrthoDB" id="6489649at2759"/>
<dbReference type="InterPro" id="IPR019024">
    <property type="entry name" value="RNase_H2_suB_wHTH"/>
</dbReference>
<dbReference type="EnsemblMetazoa" id="tetur10g02070.1">
    <property type="protein sequence ID" value="tetur10g02070.1"/>
    <property type="gene ID" value="tetur10g02070"/>
</dbReference>
<feature type="domain" description="Rnh202 triple barrel" evidence="10">
    <location>
        <begin position="5"/>
        <end position="74"/>
    </location>
</feature>
<evidence type="ECO:0000256" key="5">
    <source>
        <dbReference type="ARBA" id="ARBA00023242"/>
    </source>
</evidence>
<dbReference type="Pfam" id="PF09468">
    <property type="entry name" value="RNase_H2-Ydr279"/>
    <property type="match status" value="1"/>
</dbReference>
<dbReference type="InterPro" id="IPR040456">
    <property type="entry name" value="RNase_H2_suB"/>
</dbReference>
<dbReference type="eggNOG" id="KOG4705">
    <property type="taxonomic scope" value="Eukaryota"/>
</dbReference>
<dbReference type="OMA" id="WFINESA"/>
<sequence>MTSEDRDYKVITLPRACLGKKLKSFKFGKDGSYLFDAEYSNVYEVVEYKEQNRSWFMGDIVIKDGSLLMITRVDPLFLILPCLIENKQVFATLQGITEENTGASTLIKALIPNEREIMSSVAETKDFEDEIYYRLDEKKLMIWLKAKVKNVVKCLKAIGVDVSQKSNKVNKFVSGRQEETNEKDYIIYALNLLAKYLHDDHLKALQETYNVKINAEPEPESKATPKGTKRSFNETKTEKCEPIENYYSTETHTNGESKKVKMSRSQKELQQAANKSGVRKISQFFKKK</sequence>
<evidence type="ECO:0000256" key="3">
    <source>
        <dbReference type="ARBA" id="ARBA00011277"/>
    </source>
</evidence>
<organism evidence="11 12">
    <name type="scientific">Tetranychus urticae</name>
    <name type="common">Two-spotted spider mite</name>
    <dbReference type="NCBI Taxonomy" id="32264"/>
    <lineage>
        <taxon>Eukaryota</taxon>
        <taxon>Metazoa</taxon>
        <taxon>Ecdysozoa</taxon>
        <taxon>Arthropoda</taxon>
        <taxon>Chelicerata</taxon>
        <taxon>Arachnida</taxon>
        <taxon>Acari</taxon>
        <taxon>Acariformes</taxon>
        <taxon>Trombidiformes</taxon>
        <taxon>Prostigmata</taxon>
        <taxon>Eleutherengona</taxon>
        <taxon>Raphignathae</taxon>
        <taxon>Tetranychoidea</taxon>
        <taxon>Tetranychidae</taxon>
        <taxon>Tetranychus</taxon>
    </lineage>
</organism>
<evidence type="ECO:0000256" key="4">
    <source>
        <dbReference type="ARBA" id="ARBA00019062"/>
    </source>
</evidence>
<proteinExistence type="inferred from homology"/>
<dbReference type="InterPro" id="IPR041195">
    <property type="entry name" value="Rnh202_N"/>
</dbReference>
<reference evidence="12" key="1">
    <citation type="submission" date="2011-08" db="EMBL/GenBank/DDBJ databases">
        <authorList>
            <person name="Rombauts S."/>
        </authorList>
    </citation>
    <scope>NUCLEOTIDE SEQUENCE</scope>
    <source>
        <strain evidence="12">London</strain>
    </source>
</reference>
<dbReference type="PANTHER" id="PTHR13383:SF11">
    <property type="entry name" value="RIBONUCLEASE H2 SUBUNIT B"/>
    <property type="match status" value="1"/>
</dbReference>
<evidence type="ECO:0000256" key="7">
    <source>
        <dbReference type="ARBA" id="ARBA00033464"/>
    </source>
</evidence>
<comment type="similarity">
    <text evidence="2">Belongs to the RNase H2 subunit B family.</text>
</comment>
<evidence type="ECO:0000256" key="6">
    <source>
        <dbReference type="ARBA" id="ARBA00024778"/>
    </source>
</evidence>